<feature type="transmembrane region" description="Helical" evidence="6">
    <location>
        <begin position="402"/>
        <end position="428"/>
    </location>
</feature>
<dbReference type="STRING" id="407234.SAMN05421795_101458"/>
<dbReference type="AlphaFoldDB" id="A0A1N7JYU2"/>
<feature type="transmembrane region" description="Helical" evidence="6">
    <location>
        <begin position="104"/>
        <end position="128"/>
    </location>
</feature>
<feature type="transmembrane region" description="Helical" evidence="6">
    <location>
        <begin position="325"/>
        <end position="348"/>
    </location>
</feature>
<keyword evidence="5 6" id="KW-0472">Membrane</keyword>
<keyword evidence="3 6" id="KW-0812">Transmembrane</keyword>
<evidence type="ECO:0000256" key="4">
    <source>
        <dbReference type="ARBA" id="ARBA00022989"/>
    </source>
</evidence>
<dbReference type="OrthoDB" id="9789527at2"/>
<feature type="transmembrane region" description="Helical" evidence="6">
    <location>
        <begin position="53"/>
        <end position="74"/>
    </location>
</feature>
<dbReference type="GO" id="GO:0005886">
    <property type="term" value="C:plasma membrane"/>
    <property type="evidence" value="ECO:0007669"/>
    <property type="project" value="TreeGrafter"/>
</dbReference>
<dbReference type="EMBL" id="FTOM01000001">
    <property type="protein sequence ID" value="SIS54497.1"/>
    <property type="molecule type" value="Genomic_DNA"/>
</dbReference>
<evidence type="ECO:0000256" key="5">
    <source>
        <dbReference type="ARBA" id="ARBA00023136"/>
    </source>
</evidence>
<proteinExistence type="inferred from homology"/>
<feature type="transmembrane region" description="Helical" evidence="6">
    <location>
        <begin position="290"/>
        <end position="313"/>
    </location>
</feature>
<dbReference type="InterPro" id="IPR044644">
    <property type="entry name" value="DinF-like"/>
</dbReference>
<reference evidence="8" key="1">
    <citation type="submission" date="2017-01" db="EMBL/GenBank/DDBJ databases">
        <authorList>
            <person name="Varghese N."/>
            <person name="Submissions S."/>
        </authorList>
    </citation>
    <scope>NUCLEOTIDE SEQUENCE [LARGE SCALE GENOMIC DNA]</scope>
    <source>
        <strain evidence="8">DSM 18714</strain>
    </source>
</reference>
<feature type="transmembrane region" description="Helical" evidence="6">
    <location>
        <begin position="368"/>
        <end position="390"/>
    </location>
</feature>
<feature type="transmembrane region" description="Helical" evidence="6">
    <location>
        <begin position="252"/>
        <end position="270"/>
    </location>
</feature>
<feature type="transmembrane region" description="Helical" evidence="6">
    <location>
        <begin position="174"/>
        <end position="195"/>
    </location>
</feature>
<feature type="transmembrane region" description="Helical" evidence="6">
    <location>
        <begin position="148"/>
        <end position="167"/>
    </location>
</feature>
<dbReference type="GO" id="GO:0015297">
    <property type="term" value="F:antiporter activity"/>
    <property type="evidence" value="ECO:0007669"/>
    <property type="project" value="InterPro"/>
</dbReference>
<dbReference type="GO" id="GO:0042910">
    <property type="term" value="F:xenobiotic transmembrane transporter activity"/>
    <property type="evidence" value="ECO:0007669"/>
    <property type="project" value="InterPro"/>
</dbReference>
<dbReference type="Proteomes" id="UP000186098">
    <property type="component" value="Unassembled WGS sequence"/>
</dbReference>
<comment type="similarity">
    <text evidence="2">Belongs to the multi antimicrobial extrusion (MATE) (TC 2.A.66.1) family.</text>
</comment>
<dbReference type="RefSeq" id="WP_076363278.1">
    <property type="nucleotide sequence ID" value="NZ_FTOM01000001.1"/>
</dbReference>
<evidence type="ECO:0000256" key="1">
    <source>
        <dbReference type="ARBA" id="ARBA00004141"/>
    </source>
</evidence>
<gene>
    <name evidence="7" type="ORF">SAMN05421795_101458</name>
</gene>
<keyword evidence="8" id="KW-1185">Reference proteome</keyword>
<evidence type="ECO:0000313" key="7">
    <source>
        <dbReference type="EMBL" id="SIS54497.1"/>
    </source>
</evidence>
<sequence length="460" mass="46832">MTEPAGAAAARGHDLRGPGHGRILGIALPIVASNATVPILGAVDTAVVGQMGAAAPIGAVGLGAVILATLYWVFGFLRMGTTGLVAQARGAGDAAELGAGLARALLIAAAAGLCLIAARGALFDAAFALAPASAEVETLARAYLGLRIWGAPATIALYALTGWLIALERTRAVLVLQLAMNGANAGLDLLFVLGLGWGVTGVAAATLIAEIGGLALALWLARDAFAAPGWAAGGRLFARAAWGRLLRVNVDIMIRSVLLQLSFTTFLFLGAGQGDLRLAANQVLLQFLEITAYALDGFAFAAEALVGAGVGARDRGFVVRAGLRAGLWGLGGAAVLALAFGLGGGALIDVMTPAPEIRAEARDYLPWLVAAPLIGIGAWMLDGVFIGATWSREMRQAMLQSVLIYVAALAVLVPVFGNHGLWAALMVLNGARTVVMARAGARLLPTIGPGAPFRPPSRGP</sequence>
<evidence type="ECO:0000256" key="6">
    <source>
        <dbReference type="SAM" id="Phobius"/>
    </source>
</evidence>
<dbReference type="NCBIfam" id="TIGR00797">
    <property type="entry name" value="matE"/>
    <property type="match status" value="1"/>
</dbReference>
<dbReference type="PANTHER" id="PTHR42893:SF46">
    <property type="entry name" value="PROTEIN DETOXIFICATION 44, CHLOROPLASTIC"/>
    <property type="match status" value="1"/>
</dbReference>
<comment type="subcellular location">
    <subcellularLocation>
        <location evidence="1">Membrane</location>
        <topology evidence="1">Multi-pass membrane protein</topology>
    </subcellularLocation>
</comment>
<dbReference type="PANTHER" id="PTHR42893">
    <property type="entry name" value="PROTEIN DETOXIFICATION 44, CHLOROPLASTIC-RELATED"/>
    <property type="match status" value="1"/>
</dbReference>
<dbReference type="Pfam" id="PF01554">
    <property type="entry name" value="MatE"/>
    <property type="match status" value="2"/>
</dbReference>
<name>A0A1N7JYU2_9RHOB</name>
<dbReference type="CDD" id="cd13136">
    <property type="entry name" value="MATE_DinF_like"/>
    <property type="match status" value="1"/>
</dbReference>
<protein>
    <submittedName>
        <fullName evidence="7">Multidrug resistance protein, MATE family</fullName>
    </submittedName>
</protein>
<evidence type="ECO:0000313" key="8">
    <source>
        <dbReference type="Proteomes" id="UP000186098"/>
    </source>
</evidence>
<evidence type="ECO:0000256" key="3">
    <source>
        <dbReference type="ARBA" id="ARBA00022692"/>
    </source>
</evidence>
<keyword evidence="4 6" id="KW-1133">Transmembrane helix</keyword>
<evidence type="ECO:0000256" key="2">
    <source>
        <dbReference type="ARBA" id="ARBA00010199"/>
    </source>
</evidence>
<dbReference type="InterPro" id="IPR002528">
    <property type="entry name" value="MATE_fam"/>
</dbReference>
<accession>A0A1N7JYU2</accession>
<organism evidence="7 8">
    <name type="scientific">Phaeovulum vinaykumarii</name>
    <dbReference type="NCBI Taxonomy" id="407234"/>
    <lineage>
        <taxon>Bacteria</taxon>
        <taxon>Pseudomonadati</taxon>
        <taxon>Pseudomonadota</taxon>
        <taxon>Alphaproteobacteria</taxon>
        <taxon>Rhodobacterales</taxon>
        <taxon>Paracoccaceae</taxon>
        <taxon>Phaeovulum</taxon>
    </lineage>
</organism>
<feature type="transmembrane region" description="Helical" evidence="6">
    <location>
        <begin position="201"/>
        <end position="221"/>
    </location>
</feature>
<feature type="transmembrane region" description="Helical" evidence="6">
    <location>
        <begin position="21"/>
        <end position="41"/>
    </location>
</feature>